<feature type="compositionally biased region" description="Low complexity" evidence="6">
    <location>
        <begin position="77"/>
        <end position="93"/>
    </location>
</feature>
<gene>
    <name evidence="9" type="ORF">FFLO_03863</name>
</gene>
<evidence type="ECO:0000256" key="4">
    <source>
        <dbReference type="ARBA" id="ARBA00023002"/>
    </source>
</evidence>
<feature type="domain" description="Alcohol dehydrogenase-like C-terminal" evidence="7">
    <location>
        <begin position="201"/>
        <end position="308"/>
    </location>
</feature>
<evidence type="ECO:0000313" key="10">
    <source>
        <dbReference type="Proteomes" id="UP000812966"/>
    </source>
</evidence>
<dbReference type="GO" id="GO:0008270">
    <property type="term" value="F:zinc ion binding"/>
    <property type="evidence" value="ECO:0007669"/>
    <property type="project" value="InterPro"/>
</dbReference>
<evidence type="ECO:0000259" key="8">
    <source>
        <dbReference type="Pfam" id="PF08240"/>
    </source>
</evidence>
<evidence type="ECO:0000259" key="7">
    <source>
        <dbReference type="Pfam" id="PF00107"/>
    </source>
</evidence>
<dbReference type="InterPro" id="IPR002328">
    <property type="entry name" value="ADH_Zn_CS"/>
</dbReference>
<dbReference type="EMBL" id="JABELV010000075">
    <property type="protein sequence ID" value="KAG7532055.1"/>
    <property type="molecule type" value="Genomic_DNA"/>
</dbReference>
<dbReference type="OrthoDB" id="3941538at2759"/>
<dbReference type="InterPro" id="IPR011032">
    <property type="entry name" value="GroES-like_sf"/>
</dbReference>
<dbReference type="PANTHER" id="PTHR42813">
    <property type="entry name" value="ZINC-TYPE ALCOHOL DEHYDROGENASE-LIKE"/>
    <property type="match status" value="1"/>
</dbReference>
<dbReference type="AlphaFoldDB" id="A0A8K0NMU4"/>
<evidence type="ECO:0000313" key="9">
    <source>
        <dbReference type="EMBL" id="KAG7532055.1"/>
    </source>
</evidence>
<dbReference type="PROSITE" id="PS00059">
    <property type="entry name" value="ADH_ZINC"/>
    <property type="match status" value="1"/>
</dbReference>
<keyword evidence="2 5" id="KW-0479">Metal-binding</keyword>
<feature type="region of interest" description="Disordered" evidence="6">
    <location>
        <begin position="76"/>
        <end position="95"/>
    </location>
</feature>
<evidence type="ECO:0000256" key="2">
    <source>
        <dbReference type="ARBA" id="ARBA00022723"/>
    </source>
</evidence>
<comment type="similarity">
    <text evidence="5">Belongs to the zinc-containing alcohol dehydrogenase family.</text>
</comment>
<accession>A0A8K0NMU4</accession>
<comment type="caution">
    <text evidence="9">The sequence shown here is derived from an EMBL/GenBank/DDBJ whole genome shotgun (WGS) entry which is preliminary data.</text>
</comment>
<dbReference type="Pfam" id="PF00107">
    <property type="entry name" value="ADH_zinc_N"/>
    <property type="match status" value="1"/>
</dbReference>
<proteinExistence type="inferred from homology"/>
<dbReference type="SUPFAM" id="SSF50129">
    <property type="entry name" value="GroES-like"/>
    <property type="match status" value="1"/>
</dbReference>
<evidence type="ECO:0000256" key="6">
    <source>
        <dbReference type="SAM" id="MobiDB-lite"/>
    </source>
</evidence>
<dbReference type="InterPro" id="IPR013154">
    <property type="entry name" value="ADH-like_N"/>
</dbReference>
<protein>
    <recommendedName>
        <fullName evidence="11">Alcohol dehydrogenase</fullName>
    </recommendedName>
</protein>
<reference evidence="9" key="1">
    <citation type="submission" date="2020-04" db="EMBL/GenBank/DDBJ databases">
        <title>Analysis of mating type loci in Filobasidium floriforme.</title>
        <authorList>
            <person name="Nowrousian M."/>
        </authorList>
    </citation>
    <scope>NUCLEOTIDE SEQUENCE</scope>
    <source>
        <strain evidence="9">CBS 6242</strain>
    </source>
</reference>
<dbReference type="SUPFAM" id="SSF51735">
    <property type="entry name" value="NAD(P)-binding Rossmann-fold domains"/>
    <property type="match status" value="1"/>
</dbReference>
<keyword evidence="10" id="KW-1185">Reference proteome</keyword>
<evidence type="ECO:0008006" key="11">
    <source>
        <dbReference type="Google" id="ProtNLM"/>
    </source>
</evidence>
<keyword evidence="4" id="KW-0560">Oxidoreductase</keyword>
<sequence length="371" mass="39885">MSTSNAPTKMKALVYRDANQVEVVEKDIPTPGPGEVVVKVTTSGLCGSDLHNYRAEASSFTSTGFTMGHEFTGYIHSVGPPSDSSSSEPSSTPNLQVGQRVVCPFTTSCGDCWFCQRGQTGRCTKGSLIGCPKLEGAQAGYVRVLLARTTLFEAPEGMPDGHLILMADIFPTGCFVVKNAWDMLGEVERQDATALVIGCGPVGLCAIMAAKARFSKVFAIDPVPERMEMARKYGAIPLTQTDGSYTASLLEQTPYGPDVVLEVVGNPSAHALAIDLVRIGGVVASCGVHSAALTINGDTAYNKNLKFCFGRCHVRAMFPYALGLLQKIGKETPELLDDFVQKVVSIDEAPEYYRLFNERKIGKVVFEFSDV</sequence>
<dbReference type="Gene3D" id="3.90.180.10">
    <property type="entry name" value="Medium-chain alcohol dehydrogenases, catalytic domain"/>
    <property type="match status" value="1"/>
</dbReference>
<dbReference type="PANTHER" id="PTHR42813:SF2">
    <property type="entry name" value="DEHYDROGENASE, ZINC-CONTAINING, PUTATIVE (AFU_ORTHOLOGUE AFUA_2G02810)-RELATED"/>
    <property type="match status" value="1"/>
</dbReference>
<dbReference type="GO" id="GO:0016491">
    <property type="term" value="F:oxidoreductase activity"/>
    <property type="evidence" value="ECO:0007669"/>
    <property type="project" value="UniProtKB-KW"/>
</dbReference>
<organism evidence="9 10">
    <name type="scientific">Filobasidium floriforme</name>
    <dbReference type="NCBI Taxonomy" id="5210"/>
    <lineage>
        <taxon>Eukaryota</taxon>
        <taxon>Fungi</taxon>
        <taxon>Dikarya</taxon>
        <taxon>Basidiomycota</taxon>
        <taxon>Agaricomycotina</taxon>
        <taxon>Tremellomycetes</taxon>
        <taxon>Filobasidiales</taxon>
        <taxon>Filobasidiaceae</taxon>
        <taxon>Filobasidium</taxon>
    </lineage>
</organism>
<dbReference type="Proteomes" id="UP000812966">
    <property type="component" value="Unassembled WGS sequence"/>
</dbReference>
<evidence type="ECO:0000256" key="5">
    <source>
        <dbReference type="RuleBase" id="RU361277"/>
    </source>
</evidence>
<dbReference type="Gene3D" id="3.40.50.720">
    <property type="entry name" value="NAD(P)-binding Rossmann-like Domain"/>
    <property type="match status" value="1"/>
</dbReference>
<evidence type="ECO:0000256" key="3">
    <source>
        <dbReference type="ARBA" id="ARBA00022833"/>
    </source>
</evidence>
<dbReference type="InterPro" id="IPR036291">
    <property type="entry name" value="NAD(P)-bd_dom_sf"/>
</dbReference>
<name>A0A8K0NMU4_9TREE</name>
<comment type="cofactor">
    <cofactor evidence="1 5">
        <name>Zn(2+)</name>
        <dbReference type="ChEBI" id="CHEBI:29105"/>
    </cofactor>
</comment>
<dbReference type="Pfam" id="PF08240">
    <property type="entry name" value="ADH_N"/>
    <property type="match status" value="1"/>
</dbReference>
<dbReference type="InterPro" id="IPR013149">
    <property type="entry name" value="ADH-like_C"/>
</dbReference>
<evidence type="ECO:0000256" key="1">
    <source>
        <dbReference type="ARBA" id="ARBA00001947"/>
    </source>
</evidence>
<keyword evidence="3 5" id="KW-0862">Zinc</keyword>
<feature type="domain" description="Alcohol dehydrogenase-like N-terminal" evidence="8">
    <location>
        <begin position="32"/>
        <end position="144"/>
    </location>
</feature>